<organism evidence="9 10">
    <name type="scientific">Candidatus Thermochlorobacter aerophilus</name>
    <dbReference type="NCBI Taxonomy" id="1868324"/>
    <lineage>
        <taxon>Bacteria</taxon>
        <taxon>Pseudomonadati</taxon>
        <taxon>Chlorobiota</taxon>
        <taxon>Chlorobiia</taxon>
        <taxon>Chlorobiales</taxon>
        <taxon>Candidatus Thermochlorobacteriaceae</taxon>
        <taxon>Candidatus Thermochlorobacter</taxon>
    </lineage>
</organism>
<keyword evidence="4" id="KW-0717">Septation</keyword>
<comment type="function">
    <text evidence="4">Essential cell division protein that forms a contractile ring structure (Z ring) at the future cell division site. The regulation of the ring assembly controls the timing and the location of cell division. One of the functions of the FtsZ ring is to recruit other cell division proteins to the septum to produce a new cell wall between the dividing cells. Binds GTP and shows GTPase activity.</text>
</comment>
<evidence type="ECO:0000256" key="5">
    <source>
        <dbReference type="NCBIfam" id="TIGR00065"/>
    </source>
</evidence>
<comment type="similarity">
    <text evidence="1 4">Belongs to the FtsZ family.</text>
</comment>
<keyword evidence="4" id="KW-0131">Cell cycle</keyword>
<dbReference type="GO" id="GO:0005737">
    <property type="term" value="C:cytoplasm"/>
    <property type="evidence" value="ECO:0007669"/>
    <property type="project" value="UniProtKB-SubCell"/>
</dbReference>
<keyword evidence="2 4" id="KW-0547">Nucleotide-binding</keyword>
<dbReference type="InterPro" id="IPR000158">
    <property type="entry name" value="Cell_div_FtsZ"/>
</dbReference>
<dbReference type="AlphaFoldDB" id="A0A395LZG7"/>
<feature type="domain" description="Tubulin/FtsZ GTPase" evidence="7">
    <location>
        <begin position="14"/>
        <end position="207"/>
    </location>
</feature>
<dbReference type="SUPFAM" id="SSF55307">
    <property type="entry name" value="Tubulin C-terminal domain-like"/>
    <property type="match status" value="1"/>
</dbReference>
<dbReference type="InterPro" id="IPR036525">
    <property type="entry name" value="Tubulin/FtsZ_GTPase_sf"/>
</dbReference>
<feature type="domain" description="Tubulin/FtsZ 2-layer sandwich" evidence="8">
    <location>
        <begin position="209"/>
        <end position="334"/>
    </location>
</feature>
<feature type="binding site" evidence="4">
    <location>
        <position position="141"/>
    </location>
    <ligand>
        <name>GTP</name>
        <dbReference type="ChEBI" id="CHEBI:37565"/>
    </ligand>
</feature>
<comment type="subcellular location">
    <subcellularLocation>
        <location evidence="4">Cytoplasm</location>
    </subcellularLocation>
    <text evidence="4">Assembles at midcell at the inner surface of the cytoplasmic membrane.</text>
</comment>
<dbReference type="Pfam" id="PF12327">
    <property type="entry name" value="FtsZ_C"/>
    <property type="match status" value="1"/>
</dbReference>
<dbReference type="InterPro" id="IPR045061">
    <property type="entry name" value="FtsZ/CetZ"/>
</dbReference>
<dbReference type="InterPro" id="IPR018316">
    <property type="entry name" value="Tubulin/FtsZ_2-layer-sand-dom"/>
</dbReference>
<evidence type="ECO:0000313" key="10">
    <source>
        <dbReference type="Proteomes" id="UP000266389"/>
    </source>
</evidence>
<dbReference type="GO" id="GO:0051258">
    <property type="term" value="P:protein polymerization"/>
    <property type="evidence" value="ECO:0007669"/>
    <property type="project" value="UniProtKB-UniRule"/>
</dbReference>
<evidence type="ECO:0000259" key="8">
    <source>
        <dbReference type="SMART" id="SM00865"/>
    </source>
</evidence>
<reference evidence="9 10" key="1">
    <citation type="journal article" date="2011" name="ISME J.">
        <title>Community ecology of hot spring cyanobacterial mats: predominant populations and their functional potential.</title>
        <authorList>
            <person name="Klatt C.G."/>
            <person name="Wood J.M."/>
            <person name="Rusch D.B."/>
            <person name="Bateson M.M."/>
            <person name="Hamamura N."/>
            <person name="Heidelberg J.F."/>
            <person name="Grossman A.R."/>
            <person name="Bhaya D."/>
            <person name="Cohan F.M."/>
            <person name="Kuhl M."/>
            <person name="Bryant D.A."/>
            <person name="Ward D.M."/>
        </authorList>
    </citation>
    <scope>NUCLEOTIDE SEQUENCE [LARGE SCALE GENOMIC DNA]</scope>
    <source>
        <strain evidence="9">OS</strain>
    </source>
</reference>
<evidence type="ECO:0000256" key="3">
    <source>
        <dbReference type="ARBA" id="ARBA00023134"/>
    </source>
</evidence>
<dbReference type="GO" id="GO:0032153">
    <property type="term" value="C:cell division site"/>
    <property type="evidence" value="ECO:0007669"/>
    <property type="project" value="UniProtKB-UniRule"/>
</dbReference>
<evidence type="ECO:0000256" key="6">
    <source>
        <dbReference type="SAM" id="MobiDB-lite"/>
    </source>
</evidence>
<feature type="binding site" evidence="4">
    <location>
        <position position="189"/>
    </location>
    <ligand>
        <name>GTP</name>
        <dbReference type="ChEBI" id="CHEBI:37565"/>
    </ligand>
</feature>
<keyword evidence="3 4" id="KW-0342">GTP-binding</keyword>
<dbReference type="GO" id="GO:0003924">
    <property type="term" value="F:GTPase activity"/>
    <property type="evidence" value="ECO:0007669"/>
    <property type="project" value="UniProtKB-UniRule"/>
</dbReference>
<dbReference type="Pfam" id="PF00091">
    <property type="entry name" value="Tubulin"/>
    <property type="match status" value="1"/>
</dbReference>
<comment type="caution">
    <text evidence="9">The sequence shown here is derived from an EMBL/GenBank/DDBJ whole genome shotgun (WGS) entry which is preliminary data.</text>
</comment>
<dbReference type="Proteomes" id="UP000266389">
    <property type="component" value="Unassembled WGS sequence"/>
</dbReference>
<feature type="binding site" evidence="4">
    <location>
        <position position="145"/>
    </location>
    <ligand>
        <name>GTP</name>
        <dbReference type="ChEBI" id="CHEBI:37565"/>
    </ligand>
</feature>
<feature type="binding site" evidence="4">
    <location>
        <begin position="22"/>
        <end position="26"/>
    </location>
    <ligand>
        <name>GTP</name>
        <dbReference type="ChEBI" id="CHEBI:37565"/>
    </ligand>
</feature>
<dbReference type="SMART" id="SM00865">
    <property type="entry name" value="Tubulin_C"/>
    <property type="match status" value="1"/>
</dbReference>
<keyword evidence="4" id="KW-0963">Cytoplasm</keyword>
<keyword evidence="4 9" id="KW-0132">Cell division</keyword>
<dbReference type="HAMAP" id="MF_00909">
    <property type="entry name" value="FtsZ"/>
    <property type="match status" value="1"/>
</dbReference>
<dbReference type="InterPro" id="IPR003008">
    <property type="entry name" value="Tubulin_FtsZ_GTPase"/>
</dbReference>
<dbReference type="SUPFAM" id="SSF52490">
    <property type="entry name" value="Tubulin nucleotide-binding domain-like"/>
    <property type="match status" value="1"/>
</dbReference>
<protein>
    <recommendedName>
        <fullName evidence="4 5">Cell division protein FtsZ</fullName>
    </recommendedName>
</protein>
<dbReference type="CDD" id="cd02201">
    <property type="entry name" value="FtsZ_type1"/>
    <property type="match status" value="1"/>
</dbReference>
<dbReference type="NCBIfam" id="TIGR00065">
    <property type="entry name" value="ftsZ"/>
    <property type="match status" value="1"/>
</dbReference>
<dbReference type="GO" id="GO:0043093">
    <property type="term" value="P:FtsZ-dependent cytokinesis"/>
    <property type="evidence" value="ECO:0007669"/>
    <property type="project" value="UniProtKB-UniRule"/>
</dbReference>
<dbReference type="PRINTS" id="PR00423">
    <property type="entry name" value="CELLDVISFTSZ"/>
</dbReference>
<dbReference type="Gene3D" id="3.40.50.1440">
    <property type="entry name" value="Tubulin/FtsZ, GTPase domain"/>
    <property type="match status" value="1"/>
</dbReference>
<dbReference type="InterPro" id="IPR008280">
    <property type="entry name" value="Tub_FtsZ_C"/>
</dbReference>
<accession>A0A395LZG7</accession>
<dbReference type="GO" id="GO:0000917">
    <property type="term" value="P:division septum assembly"/>
    <property type="evidence" value="ECO:0007669"/>
    <property type="project" value="UniProtKB-KW"/>
</dbReference>
<dbReference type="InterPro" id="IPR024757">
    <property type="entry name" value="FtsZ_C"/>
</dbReference>
<evidence type="ECO:0000259" key="7">
    <source>
        <dbReference type="SMART" id="SM00864"/>
    </source>
</evidence>
<dbReference type="SMART" id="SM00864">
    <property type="entry name" value="Tubulin"/>
    <property type="match status" value="1"/>
</dbReference>
<feature type="binding site" evidence="4">
    <location>
        <begin position="110"/>
        <end position="112"/>
    </location>
    <ligand>
        <name>GTP</name>
        <dbReference type="ChEBI" id="CHEBI:37565"/>
    </ligand>
</feature>
<dbReference type="EMBL" id="PHFL01000052">
    <property type="protein sequence ID" value="RFM23906.1"/>
    <property type="molecule type" value="Genomic_DNA"/>
</dbReference>
<dbReference type="PANTHER" id="PTHR30314">
    <property type="entry name" value="CELL DIVISION PROTEIN FTSZ-RELATED"/>
    <property type="match status" value="1"/>
</dbReference>
<dbReference type="PANTHER" id="PTHR30314:SF3">
    <property type="entry name" value="MITOCHONDRIAL DIVISION PROTEIN FSZA"/>
    <property type="match status" value="1"/>
</dbReference>
<feature type="region of interest" description="Disordered" evidence="6">
    <location>
        <begin position="337"/>
        <end position="451"/>
    </location>
</feature>
<feature type="compositionally biased region" description="Low complexity" evidence="6">
    <location>
        <begin position="337"/>
        <end position="347"/>
    </location>
</feature>
<evidence type="ECO:0000256" key="1">
    <source>
        <dbReference type="ARBA" id="ARBA00009690"/>
    </source>
</evidence>
<evidence type="ECO:0000256" key="2">
    <source>
        <dbReference type="ARBA" id="ARBA00022741"/>
    </source>
</evidence>
<name>A0A395LZG7_9BACT</name>
<evidence type="ECO:0000256" key="4">
    <source>
        <dbReference type="HAMAP-Rule" id="MF_00909"/>
    </source>
</evidence>
<feature type="compositionally biased region" description="Pro residues" evidence="6">
    <location>
        <begin position="415"/>
        <end position="424"/>
    </location>
</feature>
<evidence type="ECO:0000313" key="9">
    <source>
        <dbReference type="EMBL" id="RFM23906.1"/>
    </source>
</evidence>
<dbReference type="GO" id="GO:0005525">
    <property type="term" value="F:GTP binding"/>
    <property type="evidence" value="ECO:0007669"/>
    <property type="project" value="UniProtKB-UniRule"/>
</dbReference>
<gene>
    <name evidence="4 9" type="primary">ftsZ</name>
    <name evidence="9" type="ORF">D0433_08590</name>
</gene>
<comment type="subunit">
    <text evidence="4">Homodimer. Polymerizes to form a dynamic ring structure in a strictly GTP-dependent manner. Interacts directly with several other division proteins.</text>
</comment>
<proteinExistence type="inferred from homology"/>
<sequence>MSLSFRENGSELPIILVMGLGGAGGNAVHNMFLRGIHNVAFAVCNTDRQALDRLSVPTRILMGQKVTGGLGCGSDPSLGAKAAEESLDDILAVCKSPIRMVFLTAGLGGGTGTGSIPVVAKKCKELGLLTVVVVTLPFSFEGEIRRRNAIQGLLALEPHVDALVVVHNDNIRQIAGRDIRQKEAFLLADDVLYRAVRGIAEIITKPGYINVDFADVKAVMQGGGYALLGMSIQSGADRAQLAVEEALSSPLLDHIDIRGAQNVLVNITASEESLRMDETEIIMQAINEALSGSATDAPEARIIMGQVYDDEAGDDLSLTLIITGLGRPPSIETLVQKYQQPKKSPASPQAPPSVAPPLQTRLPLESPATPQSPPPATLPPLQERIRHIQSNPQQALREAYSRPAYERNQTLLSTPPTPPPPPSASQPTIEPTSDPTLQVRRHNPRLYQNPD</sequence>